<comment type="similarity">
    <text evidence="6">Belongs to the radical SAM superfamily. Anaerobic sulfatase-maturating enzyme family.</text>
</comment>
<dbReference type="Gene3D" id="3.20.20.70">
    <property type="entry name" value="Aldolase class I"/>
    <property type="match status" value="1"/>
</dbReference>
<dbReference type="InterPro" id="IPR007197">
    <property type="entry name" value="rSAM"/>
</dbReference>
<evidence type="ECO:0000256" key="4">
    <source>
        <dbReference type="ARBA" id="ARBA00023004"/>
    </source>
</evidence>
<keyword evidence="2" id="KW-0949">S-adenosyl-L-methionine</keyword>
<dbReference type="InterPro" id="IPR013785">
    <property type="entry name" value="Aldolase_TIM"/>
</dbReference>
<dbReference type="InterPro" id="IPR024023">
    <property type="entry name" value="rSAM_paired_HxsB"/>
</dbReference>
<dbReference type="CDD" id="cd01335">
    <property type="entry name" value="Radical_SAM"/>
    <property type="match status" value="1"/>
</dbReference>
<proteinExistence type="inferred from homology"/>
<evidence type="ECO:0000256" key="5">
    <source>
        <dbReference type="ARBA" id="ARBA00023014"/>
    </source>
</evidence>
<dbReference type="InterPro" id="IPR023885">
    <property type="entry name" value="4Fe4S-binding_SPASM_dom"/>
</dbReference>
<dbReference type="GO" id="GO:0016491">
    <property type="term" value="F:oxidoreductase activity"/>
    <property type="evidence" value="ECO:0007669"/>
    <property type="project" value="InterPro"/>
</dbReference>
<dbReference type="SFLD" id="SFLDG01384">
    <property type="entry name" value="thioether_bond_formation_requi"/>
    <property type="match status" value="1"/>
</dbReference>
<dbReference type="PANTHER" id="PTHR43273:SF3">
    <property type="entry name" value="ANAEROBIC SULFATASE-MATURATING ENZYME HOMOLOG ASLB-RELATED"/>
    <property type="match status" value="1"/>
</dbReference>
<comment type="caution">
    <text evidence="8">The sequence shown here is derived from an EMBL/GenBank/DDBJ whole genome shotgun (WGS) entry which is preliminary data.</text>
</comment>
<organism evidence="8 9">
    <name type="scientific">Candidatus Tagabacteria bacterium RIFCSPLOWO2_01_FULL_42_9</name>
    <dbReference type="NCBI Taxonomy" id="1802296"/>
    <lineage>
        <taxon>Bacteria</taxon>
        <taxon>Candidatus Tagaibacteriota</taxon>
    </lineage>
</organism>
<dbReference type="SFLD" id="SFLDG01067">
    <property type="entry name" value="SPASM/twitch_domain_containing"/>
    <property type="match status" value="1"/>
</dbReference>
<evidence type="ECO:0000259" key="7">
    <source>
        <dbReference type="Pfam" id="PF04055"/>
    </source>
</evidence>
<dbReference type="Proteomes" id="UP000178116">
    <property type="component" value="Unassembled WGS sequence"/>
</dbReference>
<protein>
    <submittedName>
        <fullName evidence="8">His-Xaa-Ser system radical SAM maturase HxsB</fullName>
    </submittedName>
</protein>
<dbReference type="SUPFAM" id="SSF102114">
    <property type="entry name" value="Radical SAM enzymes"/>
    <property type="match status" value="1"/>
</dbReference>
<dbReference type="SFLD" id="SFLDG01386">
    <property type="entry name" value="main_SPASM_domain-containing"/>
    <property type="match status" value="1"/>
</dbReference>
<sequence>MAVKKNNIPGFFRFKKLKNKYLLTNDVGDFVFLPEKEFKNFTEGKAGEEKKFQELDGKNFFRTDAPSQRLIGKYRSRNFFLNERGPSLHIIVVTLRCNHQCLYCQTSSRGPEEKGFDMSLETAKKTVDLIFSSPNPNIAIEFQGGEPLINWPAVKFIAEYALQKNKKARKNLQLKLVSNFTLMDKEKMKFLFDKGVSFCTSLDGPRHIHNKNRIFLGRDNSYEKATYWIKKIYQEYNGRKRKGKNVFKPQALITLTRHSFAYPKEIVDEYLKWKFESIYLAQANFLGMAQSTWSRIGFQPAEYLKFYRKAVDYMIKLNMRGIYFRESGASIKLIKILTDQDPNFFENRSPCGAGLGQMLYNYDGAIYPCDEGRMVAGEHFRIGQAGKSKYREIINHSTVKTLCLTSCLENTVCDICAYKPYCGVCPVLNFALYGNPFCQTPDNVNCKINQGIFNYLFERLENKKIAEIFKSWAVRRTP</sequence>
<keyword evidence="4" id="KW-0408">Iron</keyword>
<dbReference type="EMBL" id="MHRA01000046">
    <property type="protein sequence ID" value="OHA14549.1"/>
    <property type="molecule type" value="Genomic_DNA"/>
</dbReference>
<keyword evidence="3" id="KW-0479">Metal-binding</keyword>
<evidence type="ECO:0000313" key="9">
    <source>
        <dbReference type="Proteomes" id="UP000178116"/>
    </source>
</evidence>
<dbReference type="PANTHER" id="PTHR43273">
    <property type="entry name" value="ANAEROBIC SULFATASE-MATURATING ENZYME HOMOLOG ASLB-RELATED"/>
    <property type="match status" value="1"/>
</dbReference>
<dbReference type="NCBIfam" id="TIGR04085">
    <property type="entry name" value="rSAM_more_4Fe4S"/>
    <property type="match status" value="1"/>
</dbReference>
<gene>
    <name evidence="8" type="ORF">A3A10_03230</name>
</gene>
<evidence type="ECO:0000313" key="8">
    <source>
        <dbReference type="EMBL" id="OHA14549.1"/>
    </source>
</evidence>
<evidence type="ECO:0000256" key="3">
    <source>
        <dbReference type="ARBA" id="ARBA00022723"/>
    </source>
</evidence>
<dbReference type="NCBIfam" id="TIGR03978">
    <property type="entry name" value="rSAM_paired_1"/>
    <property type="match status" value="1"/>
</dbReference>
<dbReference type="InterPro" id="IPR023867">
    <property type="entry name" value="Sulphatase_maturase_rSAM"/>
</dbReference>
<reference evidence="8 9" key="1">
    <citation type="journal article" date="2016" name="Nat. Commun.">
        <title>Thousands of microbial genomes shed light on interconnected biogeochemical processes in an aquifer system.</title>
        <authorList>
            <person name="Anantharaman K."/>
            <person name="Brown C.T."/>
            <person name="Hug L.A."/>
            <person name="Sharon I."/>
            <person name="Castelle C.J."/>
            <person name="Probst A.J."/>
            <person name="Thomas B.C."/>
            <person name="Singh A."/>
            <person name="Wilkins M.J."/>
            <person name="Karaoz U."/>
            <person name="Brodie E.L."/>
            <person name="Williams K.H."/>
            <person name="Hubbard S.S."/>
            <person name="Banfield J.F."/>
        </authorList>
    </citation>
    <scope>NUCLEOTIDE SEQUENCE [LARGE SCALE GENOMIC DNA]</scope>
</reference>
<feature type="domain" description="Radical SAM core" evidence="7">
    <location>
        <begin position="91"/>
        <end position="231"/>
    </location>
</feature>
<dbReference type="Pfam" id="PF04055">
    <property type="entry name" value="Radical_SAM"/>
    <property type="match status" value="1"/>
</dbReference>
<dbReference type="SFLD" id="SFLDS00029">
    <property type="entry name" value="Radical_SAM"/>
    <property type="match status" value="1"/>
</dbReference>
<dbReference type="InterPro" id="IPR058240">
    <property type="entry name" value="rSAM_sf"/>
</dbReference>
<evidence type="ECO:0000256" key="2">
    <source>
        <dbReference type="ARBA" id="ARBA00022691"/>
    </source>
</evidence>
<evidence type="ECO:0000256" key="1">
    <source>
        <dbReference type="ARBA" id="ARBA00001966"/>
    </source>
</evidence>
<dbReference type="GO" id="GO:0046872">
    <property type="term" value="F:metal ion binding"/>
    <property type="evidence" value="ECO:0007669"/>
    <property type="project" value="UniProtKB-KW"/>
</dbReference>
<accession>A0A1G2LUH6</accession>
<keyword evidence="5" id="KW-0411">Iron-sulfur</keyword>
<name>A0A1G2LUH6_9BACT</name>
<dbReference type="GO" id="GO:0051536">
    <property type="term" value="F:iron-sulfur cluster binding"/>
    <property type="evidence" value="ECO:0007669"/>
    <property type="project" value="UniProtKB-KW"/>
</dbReference>
<evidence type="ECO:0000256" key="6">
    <source>
        <dbReference type="ARBA" id="ARBA00023601"/>
    </source>
</evidence>
<dbReference type="AlphaFoldDB" id="A0A1G2LUH6"/>
<comment type="cofactor">
    <cofactor evidence="1">
        <name>[4Fe-4S] cluster</name>
        <dbReference type="ChEBI" id="CHEBI:49883"/>
    </cofactor>
</comment>